<reference evidence="8" key="1">
    <citation type="submission" date="2018-09" db="EMBL/GenBank/DDBJ databases">
        <authorList>
            <person name="Zhu H."/>
        </authorList>
    </citation>
    <scope>NUCLEOTIDE SEQUENCE [LARGE SCALE GENOMIC DNA]</scope>
    <source>
        <strain evidence="8">K1R23-30</strain>
    </source>
</reference>
<evidence type="ECO:0000256" key="2">
    <source>
        <dbReference type="ARBA" id="ARBA00022692"/>
    </source>
</evidence>
<feature type="transmembrane region" description="Helical" evidence="5">
    <location>
        <begin position="232"/>
        <end position="251"/>
    </location>
</feature>
<evidence type="ECO:0000259" key="6">
    <source>
        <dbReference type="Pfam" id="PF00892"/>
    </source>
</evidence>
<evidence type="ECO:0000313" key="7">
    <source>
        <dbReference type="EMBL" id="RJF92201.1"/>
    </source>
</evidence>
<comment type="caution">
    <text evidence="7">The sequence shown here is derived from an EMBL/GenBank/DDBJ whole genome shotgun (WGS) entry which is preliminary data.</text>
</comment>
<proteinExistence type="predicted"/>
<dbReference type="SUPFAM" id="SSF103481">
    <property type="entry name" value="Multidrug resistance efflux transporter EmrE"/>
    <property type="match status" value="2"/>
</dbReference>
<dbReference type="Proteomes" id="UP000265955">
    <property type="component" value="Unassembled WGS sequence"/>
</dbReference>
<keyword evidence="8" id="KW-1185">Reference proteome</keyword>
<feature type="transmembrane region" description="Helical" evidence="5">
    <location>
        <begin position="257"/>
        <end position="275"/>
    </location>
</feature>
<comment type="subcellular location">
    <subcellularLocation>
        <location evidence="1">Membrane</location>
        <topology evidence="1">Multi-pass membrane protein</topology>
    </subcellularLocation>
</comment>
<evidence type="ECO:0000256" key="3">
    <source>
        <dbReference type="ARBA" id="ARBA00022989"/>
    </source>
</evidence>
<keyword evidence="3 5" id="KW-1133">Transmembrane helix</keyword>
<dbReference type="InterPro" id="IPR050638">
    <property type="entry name" value="AA-Vitamin_Transporters"/>
</dbReference>
<evidence type="ECO:0000256" key="4">
    <source>
        <dbReference type="ARBA" id="ARBA00023136"/>
    </source>
</evidence>
<feature type="transmembrane region" description="Helical" evidence="5">
    <location>
        <begin position="117"/>
        <end position="137"/>
    </location>
</feature>
<gene>
    <name evidence="7" type="ORF">D3871_26575</name>
</gene>
<evidence type="ECO:0000256" key="5">
    <source>
        <dbReference type="SAM" id="Phobius"/>
    </source>
</evidence>
<dbReference type="RefSeq" id="WP_119772087.1">
    <property type="nucleotide sequence ID" value="NZ_QYUO01000003.1"/>
</dbReference>
<sequence length="277" mass="28618">MLRAQTLVLTMIAMIAFAANSLLCRYALSHSDTDPASFTSIRILSGAVILWLITRLRTPQHGMQGNWRSAFALFGYAAAFSFAYVSLPAATGALLLFGSVQATMIGYGLMHGERLRGVRLIGFLAALAGLVALLLPGVSAPPLPGSVLMVGSGIAWAVYSLRGKGATDPTAVTAGNFCRAACFAVGLSIIMLPWSSIDLAGLAYAVLSGAFASGIGYVIWYMALSGLNSVEAATVQLSVPVIAGAGGVLILAEPLSLRLVLCAATVLSGVALVIIRK</sequence>
<feature type="transmembrane region" description="Helical" evidence="5">
    <location>
        <begin position="70"/>
        <end position="87"/>
    </location>
</feature>
<keyword evidence="2 5" id="KW-0812">Transmembrane</keyword>
<dbReference type="GO" id="GO:0016020">
    <property type="term" value="C:membrane"/>
    <property type="evidence" value="ECO:0007669"/>
    <property type="project" value="UniProtKB-SubCell"/>
</dbReference>
<dbReference type="EMBL" id="QYUO01000003">
    <property type="protein sequence ID" value="RJF92201.1"/>
    <property type="molecule type" value="Genomic_DNA"/>
</dbReference>
<dbReference type="Pfam" id="PF00892">
    <property type="entry name" value="EamA"/>
    <property type="match status" value="1"/>
</dbReference>
<accession>A0A3A3FFT0</accession>
<dbReference type="PANTHER" id="PTHR32322">
    <property type="entry name" value="INNER MEMBRANE TRANSPORTER"/>
    <property type="match status" value="1"/>
</dbReference>
<dbReference type="OrthoDB" id="321830at2"/>
<feature type="transmembrane region" description="Helical" evidence="5">
    <location>
        <begin position="201"/>
        <end position="220"/>
    </location>
</feature>
<evidence type="ECO:0000313" key="8">
    <source>
        <dbReference type="Proteomes" id="UP000265955"/>
    </source>
</evidence>
<protein>
    <submittedName>
        <fullName evidence="7">DMT family transporter</fullName>
    </submittedName>
</protein>
<feature type="transmembrane region" description="Helical" evidence="5">
    <location>
        <begin position="7"/>
        <end position="28"/>
    </location>
</feature>
<feature type="transmembrane region" description="Helical" evidence="5">
    <location>
        <begin position="173"/>
        <end position="195"/>
    </location>
</feature>
<evidence type="ECO:0000256" key="1">
    <source>
        <dbReference type="ARBA" id="ARBA00004141"/>
    </source>
</evidence>
<dbReference type="AlphaFoldDB" id="A0A3A3FFT0"/>
<organism evidence="7 8">
    <name type="scientific">Noviherbaspirillum saxi</name>
    <dbReference type="NCBI Taxonomy" id="2320863"/>
    <lineage>
        <taxon>Bacteria</taxon>
        <taxon>Pseudomonadati</taxon>
        <taxon>Pseudomonadota</taxon>
        <taxon>Betaproteobacteria</taxon>
        <taxon>Burkholderiales</taxon>
        <taxon>Oxalobacteraceae</taxon>
        <taxon>Noviherbaspirillum</taxon>
    </lineage>
</organism>
<dbReference type="InterPro" id="IPR000620">
    <property type="entry name" value="EamA_dom"/>
</dbReference>
<dbReference type="PANTHER" id="PTHR32322:SF9">
    <property type="entry name" value="AMINO-ACID METABOLITE EFFLUX PUMP-RELATED"/>
    <property type="match status" value="1"/>
</dbReference>
<feature type="domain" description="EamA" evidence="6">
    <location>
        <begin position="144"/>
        <end position="274"/>
    </location>
</feature>
<keyword evidence="4 5" id="KW-0472">Membrane</keyword>
<name>A0A3A3FFT0_9BURK</name>
<dbReference type="InterPro" id="IPR037185">
    <property type="entry name" value="EmrE-like"/>
</dbReference>
<feature type="transmembrane region" description="Helical" evidence="5">
    <location>
        <begin position="143"/>
        <end position="161"/>
    </location>
</feature>